<dbReference type="EC" id="4.3.3.7" evidence="3"/>
<dbReference type="CDD" id="cd00950">
    <property type="entry name" value="DHDPS"/>
    <property type="match status" value="1"/>
</dbReference>
<keyword evidence="6" id="KW-0220">Diaminopimelate biosynthesis</keyword>
<dbReference type="AlphaFoldDB" id="A0A6J6DPW1"/>
<dbReference type="PIRSF" id="PIRSF001365">
    <property type="entry name" value="DHDPS"/>
    <property type="match status" value="1"/>
</dbReference>
<dbReference type="PROSITE" id="PS00666">
    <property type="entry name" value="DHDPS_2"/>
    <property type="match status" value="1"/>
</dbReference>
<evidence type="ECO:0000256" key="2">
    <source>
        <dbReference type="ARBA" id="ARBA00005120"/>
    </source>
</evidence>
<dbReference type="UniPathway" id="UPA00034">
    <property type="reaction ID" value="UER00017"/>
</dbReference>
<dbReference type="InterPro" id="IPR020624">
    <property type="entry name" value="Schiff_base-form_aldolases_CS"/>
</dbReference>
<dbReference type="NCBIfam" id="TIGR00674">
    <property type="entry name" value="dapA"/>
    <property type="match status" value="1"/>
</dbReference>
<dbReference type="PANTHER" id="PTHR12128:SF66">
    <property type="entry name" value="4-HYDROXY-2-OXOGLUTARATE ALDOLASE, MITOCHONDRIAL"/>
    <property type="match status" value="1"/>
</dbReference>
<evidence type="ECO:0000256" key="1">
    <source>
        <dbReference type="ARBA" id="ARBA00003294"/>
    </source>
</evidence>
<accession>A0A6J6DPW1</accession>
<dbReference type="EMBL" id="CAEZTG010000051">
    <property type="protein sequence ID" value="CAB4563188.1"/>
    <property type="molecule type" value="Genomic_DNA"/>
</dbReference>
<sequence length="293" mass="30796">MSRFGSVITAMVTPFTADGELDHEGAAELARWLVAQGNDALVLSGTTGEAACLTDEEQIALWRTVRAAVDVPLIAGSGTNDTRHAAELTSAAAGAGMDAVLIVTPYYNRPSQAGIEAHFRQVCAATELPVIVYDIPVRTGRKIGSDLILRMANEIPNVVGLKDAAGDPGATARLIADAPDGFEVFSGDDPLTLSLLAVGAVGVIGVATHWAAPVMAQMIQAFQAGDIARAQQLNARMIESYEFETGDLNPNPVPTKAMLRAIGQPAGPCRPPMGFGPDDLEERALAVHRRLYA</sequence>
<dbReference type="PROSITE" id="PS00665">
    <property type="entry name" value="DHDPS_1"/>
    <property type="match status" value="1"/>
</dbReference>
<evidence type="ECO:0000256" key="3">
    <source>
        <dbReference type="ARBA" id="ARBA00012086"/>
    </source>
</evidence>
<comment type="catalytic activity">
    <reaction evidence="10">
        <text>L-aspartate 4-semialdehyde + pyruvate = (2S,4S)-4-hydroxy-2,3,4,5-tetrahydrodipicolinate + H2O + H(+)</text>
        <dbReference type="Rhea" id="RHEA:34171"/>
        <dbReference type="ChEBI" id="CHEBI:15361"/>
        <dbReference type="ChEBI" id="CHEBI:15377"/>
        <dbReference type="ChEBI" id="CHEBI:15378"/>
        <dbReference type="ChEBI" id="CHEBI:67139"/>
        <dbReference type="ChEBI" id="CHEBI:537519"/>
        <dbReference type="EC" id="4.3.3.7"/>
    </reaction>
</comment>
<dbReference type="EMBL" id="CAEZSU010000174">
    <property type="protein sequence ID" value="CAB4559965.1"/>
    <property type="molecule type" value="Genomic_DNA"/>
</dbReference>
<dbReference type="PANTHER" id="PTHR12128">
    <property type="entry name" value="DIHYDRODIPICOLINATE SYNTHASE"/>
    <property type="match status" value="1"/>
</dbReference>
<dbReference type="HAMAP" id="MF_00418">
    <property type="entry name" value="DapA"/>
    <property type="match status" value="1"/>
</dbReference>
<comment type="pathway">
    <text evidence="2">Amino-acid biosynthesis; L-lysine biosynthesis via DAP pathway; (S)-tetrahydrodipicolinate from L-aspartate: step 3/4.</text>
</comment>
<dbReference type="SMART" id="SM01130">
    <property type="entry name" value="DHDPS"/>
    <property type="match status" value="1"/>
</dbReference>
<dbReference type="GO" id="GO:0009089">
    <property type="term" value="P:lysine biosynthetic process via diaminopimelate"/>
    <property type="evidence" value="ECO:0007669"/>
    <property type="project" value="UniProtKB-UniPathway"/>
</dbReference>
<evidence type="ECO:0000256" key="6">
    <source>
        <dbReference type="ARBA" id="ARBA00022915"/>
    </source>
</evidence>
<dbReference type="InterPro" id="IPR020625">
    <property type="entry name" value="Schiff_base-form_aldolases_AS"/>
</dbReference>
<keyword evidence="5" id="KW-0028">Amino-acid biosynthesis</keyword>
<evidence type="ECO:0000256" key="7">
    <source>
        <dbReference type="ARBA" id="ARBA00023154"/>
    </source>
</evidence>
<proteinExistence type="inferred from homology"/>
<keyword evidence="7" id="KW-0457">Lysine biosynthesis</keyword>
<name>A0A6J6DPW1_9ZZZZ</name>
<organism evidence="12">
    <name type="scientific">freshwater metagenome</name>
    <dbReference type="NCBI Taxonomy" id="449393"/>
    <lineage>
        <taxon>unclassified sequences</taxon>
        <taxon>metagenomes</taxon>
        <taxon>ecological metagenomes</taxon>
    </lineage>
</organism>
<keyword evidence="8" id="KW-0456">Lyase</keyword>
<dbReference type="Pfam" id="PF00701">
    <property type="entry name" value="DHDPS"/>
    <property type="match status" value="1"/>
</dbReference>
<evidence type="ECO:0000313" key="12">
    <source>
        <dbReference type="EMBL" id="CAB4563188.1"/>
    </source>
</evidence>
<evidence type="ECO:0000256" key="5">
    <source>
        <dbReference type="ARBA" id="ARBA00022605"/>
    </source>
</evidence>
<dbReference type="Gene3D" id="3.20.20.70">
    <property type="entry name" value="Aldolase class I"/>
    <property type="match status" value="1"/>
</dbReference>
<dbReference type="SUPFAM" id="SSF51569">
    <property type="entry name" value="Aldolase"/>
    <property type="match status" value="1"/>
</dbReference>
<dbReference type="GO" id="GO:0008840">
    <property type="term" value="F:4-hydroxy-tetrahydrodipicolinate synthase activity"/>
    <property type="evidence" value="ECO:0007669"/>
    <property type="project" value="UniProtKB-EC"/>
</dbReference>
<keyword evidence="9" id="KW-0704">Schiff base</keyword>
<dbReference type="PRINTS" id="PR00146">
    <property type="entry name" value="DHPICSNTHASE"/>
</dbReference>
<dbReference type="GO" id="GO:0019877">
    <property type="term" value="P:diaminopimelate biosynthetic process"/>
    <property type="evidence" value="ECO:0007669"/>
    <property type="project" value="UniProtKB-KW"/>
</dbReference>
<protein>
    <recommendedName>
        <fullName evidence="3">4-hydroxy-tetrahydrodipicolinate synthase</fullName>
        <ecNumber evidence="3">4.3.3.7</ecNumber>
    </recommendedName>
</protein>
<evidence type="ECO:0000256" key="4">
    <source>
        <dbReference type="ARBA" id="ARBA00022490"/>
    </source>
</evidence>
<keyword evidence="4" id="KW-0963">Cytoplasm</keyword>
<evidence type="ECO:0000256" key="10">
    <source>
        <dbReference type="ARBA" id="ARBA00047836"/>
    </source>
</evidence>
<dbReference type="InterPro" id="IPR002220">
    <property type="entry name" value="DapA-like"/>
</dbReference>
<dbReference type="InterPro" id="IPR013785">
    <property type="entry name" value="Aldolase_TIM"/>
</dbReference>
<dbReference type="GO" id="GO:0005829">
    <property type="term" value="C:cytosol"/>
    <property type="evidence" value="ECO:0007669"/>
    <property type="project" value="TreeGrafter"/>
</dbReference>
<reference evidence="12" key="1">
    <citation type="submission" date="2020-05" db="EMBL/GenBank/DDBJ databases">
        <authorList>
            <person name="Chiriac C."/>
            <person name="Salcher M."/>
            <person name="Ghai R."/>
            <person name="Kavagutti S V."/>
        </authorList>
    </citation>
    <scope>NUCLEOTIDE SEQUENCE</scope>
</reference>
<dbReference type="InterPro" id="IPR005263">
    <property type="entry name" value="DapA"/>
</dbReference>
<evidence type="ECO:0000256" key="8">
    <source>
        <dbReference type="ARBA" id="ARBA00023239"/>
    </source>
</evidence>
<comment type="function">
    <text evidence="1">Catalyzes the condensation of (S)-aspartate-beta-semialdehyde [(S)-ASA] and pyruvate to 4-hydroxy-tetrahydrodipicolinate (HTPA).</text>
</comment>
<evidence type="ECO:0000256" key="9">
    <source>
        <dbReference type="ARBA" id="ARBA00023270"/>
    </source>
</evidence>
<evidence type="ECO:0000313" key="11">
    <source>
        <dbReference type="EMBL" id="CAB4559965.1"/>
    </source>
</evidence>
<gene>
    <name evidence="11" type="ORF">UFOPK1495_01437</name>
    <name evidence="12" type="ORF">UFOPK1603_00711</name>
</gene>